<dbReference type="NCBIfam" id="NF041374">
    <property type="entry name" value="GDCCVxC"/>
    <property type="match status" value="1"/>
</dbReference>
<dbReference type="OrthoDB" id="332228at2"/>
<dbReference type="EMBL" id="CP038634">
    <property type="protein sequence ID" value="QBY50576.1"/>
    <property type="molecule type" value="Genomic_DNA"/>
</dbReference>
<dbReference type="KEGG" id="cox:E0W60_05140"/>
<name>A0A4P7L4W5_9BURK</name>
<dbReference type="Proteomes" id="UP000295294">
    <property type="component" value="Chromosome 1"/>
</dbReference>
<dbReference type="AlphaFoldDB" id="A0A4P7L4W5"/>
<reference evidence="1 2" key="1">
    <citation type="submission" date="2019-03" db="EMBL/GenBank/DDBJ databases">
        <title>Efficiently degradation of phenoxyalkanoic acid herbicides by Cupriavidus oxalaticus strain X32.</title>
        <authorList>
            <person name="Sheng X."/>
        </authorList>
    </citation>
    <scope>NUCLEOTIDE SEQUENCE [LARGE SCALE GENOMIC DNA]</scope>
    <source>
        <strain evidence="1 2">X32</strain>
    </source>
</reference>
<proteinExistence type="predicted"/>
<accession>A0A4P7L4W5</accession>
<evidence type="ECO:0000313" key="1">
    <source>
        <dbReference type="EMBL" id="QBY50576.1"/>
    </source>
</evidence>
<protein>
    <submittedName>
        <fullName evidence="1">Uncharacterized protein</fullName>
    </submittedName>
</protein>
<gene>
    <name evidence="1" type="ORF">E0W60_05140</name>
</gene>
<organism evidence="1 2">
    <name type="scientific">Cupriavidus oxalaticus</name>
    <dbReference type="NCBI Taxonomy" id="96344"/>
    <lineage>
        <taxon>Bacteria</taxon>
        <taxon>Pseudomonadati</taxon>
        <taxon>Pseudomonadota</taxon>
        <taxon>Betaproteobacteria</taxon>
        <taxon>Burkholderiales</taxon>
        <taxon>Burkholderiaceae</taxon>
        <taxon>Cupriavidus</taxon>
    </lineage>
</organism>
<sequence>MRDVILESVLTCPHCGWAQQETMPTDACVFFYECANCKTLLKPAPGDCCVFCSFGTVRCPPAQQGHCCEGKF</sequence>
<dbReference type="InterPro" id="IPR047677">
    <property type="entry name" value="GDCCVxC"/>
</dbReference>
<evidence type="ECO:0000313" key="2">
    <source>
        <dbReference type="Proteomes" id="UP000295294"/>
    </source>
</evidence>
<dbReference type="RefSeq" id="WP_133095969.1">
    <property type="nucleotide sequence ID" value="NZ_CP038634.1"/>
</dbReference>